<reference evidence="1 2" key="1">
    <citation type="journal article" date="2023" name="Plants (Basel)">
        <title>Bridging the Gap: Combining Genomics and Transcriptomics Approaches to Understand Stylosanthes scabra, an Orphan Legume from the Brazilian Caatinga.</title>
        <authorList>
            <person name="Ferreira-Neto J.R.C."/>
            <person name="da Silva M.D."/>
            <person name="Binneck E."/>
            <person name="de Melo N.F."/>
            <person name="da Silva R.H."/>
            <person name="de Melo A.L.T.M."/>
            <person name="Pandolfi V."/>
            <person name="Bustamante F.O."/>
            <person name="Brasileiro-Vidal A.C."/>
            <person name="Benko-Iseppon A.M."/>
        </authorList>
    </citation>
    <scope>NUCLEOTIDE SEQUENCE [LARGE SCALE GENOMIC DNA]</scope>
    <source>
        <tissue evidence="1">Leaves</tissue>
    </source>
</reference>
<gene>
    <name evidence="1" type="ORF">PIB30_093688</name>
</gene>
<sequence length="152" mass="17447">WDRAGYPLCYPYAEPLFVVVYVEAVPPYVLVVQMNYADYKGYKVMRKGRSSAPAIWRSAVQPSKALDLDFLHSNDGSGGDRWFPIDYLIWHRDWETQMASVIDPSYNLAWTSLQCIIVAGVQQFFHFSFFCRTPAGVGTMRTSLLFECKLQV</sequence>
<dbReference type="Proteomes" id="UP001341840">
    <property type="component" value="Unassembled WGS sequence"/>
</dbReference>
<proteinExistence type="predicted"/>
<keyword evidence="2" id="KW-1185">Reference proteome</keyword>
<evidence type="ECO:0000313" key="1">
    <source>
        <dbReference type="EMBL" id="MED6189213.1"/>
    </source>
</evidence>
<accession>A0ABU6WYE6</accession>
<protein>
    <submittedName>
        <fullName evidence="1">Uncharacterized protein</fullName>
    </submittedName>
</protein>
<dbReference type="EMBL" id="JASCZI010183260">
    <property type="protein sequence ID" value="MED6189213.1"/>
    <property type="molecule type" value="Genomic_DNA"/>
</dbReference>
<feature type="non-terminal residue" evidence="1">
    <location>
        <position position="1"/>
    </location>
</feature>
<evidence type="ECO:0000313" key="2">
    <source>
        <dbReference type="Proteomes" id="UP001341840"/>
    </source>
</evidence>
<organism evidence="1 2">
    <name type="scientific">Stylosanthes scabra</name>
    <dbReference type="NCBI Taxonomy" id="79078"/>
    <lineage>
        <taxon>Eukaryota</taxon>
        <taxon>Viridiplantae</taxon>
        <taxon>Streptophyta</taxon>
        <taxon>Embryophyta</taxon>
        <taxon>Tracheophyta</taxon>
        <taxon>Spermatophyta</taxon>
        <taxon>Magnoliopsida</taxon>
        <taxon>eudicotyledons</taxon>
        <taxon>Gunneridae</taxon>
        <taxon>Pentapetalae</taxon>
        <taxon>rosids</taxon>
        <taxon>fabids</taxon>
        <taxon>Fabales</taxon>
        <taxon>Fabaceae</taxon>
        <taxon>Papilionoideae</taxon>
        <taxon>50 kb inversion clade</taxon>
        <taxon>dalbergioids sensu lato</taxon>
        <taxon>Dalbergieae</taxon>
        <taxon>Pterocarpus clade</taxon>
        <taxon>Stylosanthes</taxon>
    </lineage>
</organism>
<name>A0ABU6WYE6_9FABA</name>
<comment type="caution">
    <text evidence="1">The sequence shown here is derived from an EMBL/GenBank/DDBJ whole genome shotgun (WGS) entry which is preliminary data.</text>
</comment>